<dbReference type="SUPFAM" id="SSF54695">
    <property type="entry name" value="POZ domain"/>
    <property type="match status" value="1"/>
</dbReference>
<dbReference type="Pfam" id="PF00651">
    <property type="entry name" value="BTB"/>
    <property type="match status" value="1"/>
</dbReference>
<gene>
    <name evidence="2" type="primary">rdx_16</name>
    <name evidence="2" type="ORF">CDAR_288561</name>
</gene>
<dbReference type="EMBL" id="BPLQ01009831">
    <property type="protein sequence ID" value="GIY46885.1"/>
    <property type="molecule type" value="Genomic_DNA"/>
</dbReference>
<name>A0AAV4TL79_9ARAC</name>
<keyword evidence="3" id="KW-1185">Reference proteome</keyword>
<dbReference type="Proteomes" id="UP001054837">
    <property type="component" value="Unassembled WGS sequence"/>
</dbReference>
<dbReference type="Gene3D" id="3.30.710.10">
    <property type="entry name" value="Potassium Channel Kv1.1, Chain A"/>
    <property type="match status" value="1"/>
</dbReference>
<dbReference type="SMART" id="SM00225">
    <property type="entry name" value="BTB"/>
    <property type="match status" value="1"/>
</dbReference>
<protein>
    <submittedName>
        <fullName evidence="2">Protein roadkill</fullName>
    </submittedName>
</protein>
<evidence type="ECO:0000259" key="1">
    <source>
        <dbReference type="PROSITE" id="PS50097"/>
    </source>
</evidence>
<sequence>MAESIRDNTVGTSRNENDKFTFHWTIKDYNFFPSDTNELIKSPPFQTNESKNTYIELDLAWITSCAEYETFLMSVHNYKGMIEFNVESISAAGKDIFVGEKEDDRTWEFKKLKSKSESKSSDVFLKKTLIITALIPKSEIPIVRDESFVVEDKALKEFAQDIENPSFAYTAKLGSICEFVADELLRFANKYGIKDLGPKVCFSPEDIHVFSRVKTDYKILHLVVNDWDQERYVFPFSTPVFGSGSVSNYSLRLIGRASFHSYGLDYYELTVRRLSTNRDIPFLIKIKLTIENVKLKLQKSYNSEVLLHKHKKKINLTVASERKHRLGENEYGVDDTQPGDIELTVELYVSGINVSHTVDKKTSTILTNYLSVQNTDVPLYKDLRTLSKDFQSLFAIKTPMLHDVAIKIGDLIISADKAILAARSSELANKIQGSKLSCDGVTFIEISDFEPKLVNMMLEYIYSSQLPSMDNPTAMDMYKVAVEFKMETMKNECVRILQSNVTIENALTHFEFAHAQQDKNLKLFFKKYILDKIDQYLEMPCWQRFQENNSELAAEIFN</sequence>
<organism evidence="2 3">
    <name type="scientific">Caerostris darwini</name>
    <dbReference type="NCBI Taxonomy" id="1538125"/>
    <lineage>
        <taxon>Eukaryota</taxon>
        <taxon>Metazoa</taxon>
        <taxon>Ecdysozoa</taxon>
        <taxon>Arthropoda</taxon>
        <taxon>Chelicerata</taxon>
        <taxon>Arachnida</taxon>
        <taxon>Araneae</taxon>
        <taxon>Araneomorphae</taxon>
        <taxon>Entelegynae</taxon>
        <taxon>Araneoidea</taxon>
        <taxon>Araneidae</taxon>
        <taxon>Caerostris</taxon>
    </lineage>
</organism>
<reference evidence="2 3" key="1">
    <citation type="submission" date="2021-06" db="EMBL/GenBank/DDBJ databases">
        <title>Caerostris darwini draft genome.</title>
        <authorList>
            <person name="Kono N."/>
            <person name="Arakawa K."/>
        </authorList>
    </citation>
    <scope>NUCLEOTIDE SEQUENCE [LARGE SCALE GENOMIC DNA]</scope>
</reference>
<dbReference type="PANTHER" id="PTHR24413">
    <property type="entry name" value="SPECKLE-TYPE POZ PROTEIN"/>
    <property type="match status" value="1"/>
</dbReference>
<evidence type="ECO:0000313" key="3">
    <source>
        <dbReference type="Proteomes" id="UP001054837"/>
    </source>
</evidence>
<dbReference type="PROSITE" id="PS50097">
    <property type="entry name" value="BTB"/>
    <property type="match status" value="1"/>
</dbReference>
<proteinExistence type="predicted"/>
<dbReference type="InterPro" id="IPR000210">
    <property type="entry name" value="BTB/POZ_dom"/>
</dbReference>
<dbReference type="InterPro" id="IPR011333">
    <property type="entry name" value="SKP1/BTB/POZ_sf"/>
</dbReference>
<dbReference type="AlphaFoldDB" id="A0AAV4TL79"/>
<accession>A0AAV4TL79</accession>
<comment type="caution">
    <text evidence="2">The sequence shown here is derived from an EMBL/GenBank/DDBJ whole genome shotgun (WGS) entry which is preliminary data.</text>
</comment>
<feature type="domain" description="BTB" evidence="1">
    <location>
        <begin position="402"/>
        <end position="470"/>
    </location>
</feature>
<evidence type="ECO:0000313" key="2">
    <source>
        <dbReference type="EMBL" id="GIY46885.1"/>
    </source>
</evidence>